<gene>
    <name evidence="2" type="ORF">KHQ06_26305</name>
</gene>
<name>A0ABX8CIM4_9NOCA</name>
<accession>A0ABX8CIM4</accession>
<organism evidence="2 3">
    <name type="scientific">Nocardia tengchongensis</name>
    <dbReference type="NCBI Taxonomy" id="2055889"/>
    <lineage>
        <taxon>Bacteria</taxon>
        <taxon>Bacillati</taxon>
        <taxon>Actinomycetota</taxon>
        <taxon>Actinomycetes</taxon>
        <taxon>Mycobacteriales</taxon>
        <taxon>Nocardiaceae</taxon>
        <taxon>Nocardia</taxon>
    </lineage>
</organism>
<keyword evidence="3" id="KW-1185">Reference proteome</keyword>
<proteinExistence type="predicted"/>
<dbReference type="RefSeq" id="WP_213555848.1">
    <property type="nucleotide sequence ID" value="NZ_JBHZDI010000133.1"/>
</dbReference>
<sequence>MLAVLREPPCPGCDPLGAGLQPAPALYTAVPIGGRDQTPSARRWRTATTTAPAQSSAHGDRTADIDRAKITTANQTASGGALRLLTQILDRYPSLEAFLTQLYRELDEPTEQLPCLHPDAPWLNPPWWPITTEPATSQPRHALRDTAEESTINRPDVPSHAQSCHHNRR</sequence>
<evidence type="ECO:0000256" key="1">
    <source>
        <dbReference type="SAM" id="MobiDB-lite"/>
    </source>
</evidence>
<evidence type="ECO:0000313" key="2">
    <source>
        <dbReference type="EMBL" id="QVI19817.1"/>
    </source>
</evidence>
<protein>
    <submittedName>
        <fullName evidence="2">Uncharacterized protein</fullName>
    </submittedName>
</protein>
<reference evidence="2 3" key="1">
    <citation type="submission" date="2021-04" db="EMBL/GenBank/DDBJ databases">
        <title>Nocardia tengchongensis.</title>
        <authorList>
            <person name="Zhuang k."/>
            <person name="Ran Y."/>
            <person name="Li W."/>
        </authorList>
    </citation>
    <scope>NUCLEOTIDE SEQUENCE [LARGE SCALE GENOMIC DNA]</scope>
    <source>
        <strain evidence="2 3">CFH S0057</strain>
    </source>
</reference>
<evidence type="ECO:0000313" key="3">
    <source>
        <dbReference type="Proteomes" id="UP000683310"/>
    </source>
</evidence>
<dbReference type="EMBL" id="CP074371">
    <property type="protein sequence ID" value="QVI19817.1"/>
    <property type="molecule type" value="Genomic_DNA"/>
</dbReference>
<feature type="compositionally biased region" description="Low complexity" evidence="1">
    <location>
        <begin position="46"/>
        <end position="57"/>
    </location>
</feature>
<dbReference type="Proteomes" id="UP000683310">
    <property type="component" value="Chromosome"/>
</dbReference>
<feature type="region of interest" description="Disordered" evidence="1">
    <location>
        <begin position="132"/>
        <end position="169"/>
    </location>
</feature>
<feature type="region of interest" description="Disordered" evidence="1">
    <location>
        <begin position="34"/>
        <end position="61"/>
    </location>
</feature>